<feature type="compositionally biased region" description="Low complexity" evidence="1">
    <location>
        <begin position="207"/>
        <end position="245"/>
    </location>
</feature>
<feature type="compositionally biased region" description="Gly residues" evidence="1">
    <location>
        <begin position="246"/>
        <end position="255"/>
    </location>
</feature>
<protein>
    <recommendedName>
        <fullName evidence="5">DUF4247 domain-containing protein</fullName>
    </recommendedName>
</protein>
<evidence type="ECO:0000313" key="4">
    <source>
        <dbReference type="Proteomes" id="UP000318733"/>
    </source>
</evidence>
<name>A0A556MU89_9SPHI</name>
<evidence type="ECO:0000313" key="3">
    <source>
        <dbReference type="EMBL" id="TSJ43511.1"/>
    </source>
</evidence>
<reference evidence="3 4" key="1">
    <citation type="submission" date="2019-07" db="EMBL/GenBank/DDBJ databases">
        <authorList>
            <person name="Huq M.A."/>
        </authorList>
    </citation>
    <scope>NUCLEOTIDE SEQUENCE [LARGE SCALE GENOMIC DNA]</scope>
    <source>
        <strain evidence="3 4">MAH-19</strain>
    </source>
</reference>
<feature type="region of interest" description="Disordered" evidence="1">
    <location>
        <begin position="184"/>
        <end position="255"/>
    </location>
</feature>
<evidence type="ECO:0000256" key="2">
    <source>
        <dbReference type="SAM" id="SignalP"/>
    </source>
</evidence>
<dbReference type="PROSITE" id="PS51257">
    <property type="entry name" value="PROKAR_LIPOPROTEIN"/>
    <property type="match status" value="1"/>
</dbReference>
<dbReference type="EMBL" id="VLPK01000001">
    <property type="protein sequence ID" value="TSJ43511.1"/>
    <property type="molecule type" value="Genomic_DNA"/>
</dbReference>
<dbReference type="AlphaFoldDB" id="A0A556MU89"/>
<dbReference type="OrthoDB" id="939585at2"/>
<dbReference type="RefSeq" id="WP_144247077.1">
    <property type="nucleotide sequence ID" value="NZ_VLPK01000001.1"/>
</dbReference>
<feature type="chain" id="PRO_5022081380" description="DUF4247 domain-containing protein" evidence="2">
    <location>
        <begin position="17"/>
        <end position="255"/>
    </location>
</feature>
<feature type="compositionally biased region" description="Polar residues" evidence="1">
    <location>
        <begin position="184"/>
        <end position="206"/>
    </location>
</feature>
<dbReference type="Proteomes" id="UP000318733">
    <property type="component" value="Unassembled WGS sequence"/>
</dbReference>
<proteinExistence type="predicted"/>
<gene>
    <name evidence="3" type="ORF">FO440_04800</name>
</gene>
<evidence type="ECO:0000256" key="1">
    <source>
        <dbReference type="SAM" id="MobiDB-lite"/>
    </source>
</evidence>
<feature type="signal peptide" evidence="2">
    <location>
        <begin position="1"/>
        <end position="16"/>
    </location>
</feature>
<accession>A0A556MU89</accession>
<keyword evidence="4" id="KW-1185">Reference proteome</keyword>
<evidence type="ECO:0008006" key="5">
    <source>
        <dbReference type="Google" id="ProtNLM"/>
    </source>
</evidence>
<comment type="caution">
    <text evidence="3">The sequence shown here is derived from an EMBL/GenBank/DDBJ whole genome shotgun (WGS) entry which is preliminary data.</text>
</comment>
<keyword evidence="2" id="KW-0732">Signal</keyword>
<sequence>MKKAIAALLISATVFAVGCNQDRPAQNNVTVESSNTPAGFDVNKLAQLVKTSTDPQTLEKGINNPSNHINNLDLDKDGNVDYLKVVEGDRNRLDVIDNVSNTDSVTIARIKVDPSADNNTADLSVRGNPDYVGYNNYYHSSFTFTDFLLLSYLMRPHSYYMPMYHYGYYPSYYTRTRTISTFRPTTSSAMSTRSFRGSLSNPGRSQRSFGVRSSGSPVRSGGFGSSSRRSSGFGSSSGFGRRSFGGSRGGFGRRR</sequence>
<organism evidence="3 4">
    <name type="scientific">Mucilaginibacter corticis</name>
    <dbReference type="NCBI Taxonomy" id="2597670"/>
    <lineage>
        <taxon>Bacteria</taxon>
        <taxon>Pseudomonadati</taxon>
        <taxon>Bacteroidota</taxon>
        <taxon>Sphingobacteriia</taxon>
        <taxon>Sphingobacteriales</taxon>
        <taxon>Sphingobacteriaceae</taxon>
        <taxon>Mucilaginibacter</taxon>
    </lineage>
</organism>